<feature type="domain" description="Histidine kinase/HSP90-like ATPase" evidence="2">
    <location>
        <begin position="225"/>
        <end position="334"/>
    </location>
</feature>
<dbReference type="SUPFAM" id="SSF55874">
    <property type="entry name" value="ATPase domain of HSP90 chaperone/DNA topoisomerase II/histidine kinase"/>
    <property type="match status" value="1"/>
</dbReference>
<dbReference type="CDD" id="cd16936">
    <property type="entry name" value="HATPase_RsbW-like"/>
    <property type="match status" value="1"/>
</dbReference>
<evidence type="ECO:0000259" key="3">
    <source>
        <dbReference type="Pfam" id="PF14417"/>
    </source>
</evidence>
<dbReference type="InterPro" id="IPR036890">
    <property type="entry name" value="HATPase_C_sf"/>
</dbReference>
<evidence type="ECO:0000313" key="4">
    <source>
        <dbReference type="EMBL" id="OHV45087.1"/>
    </source>
</evidence>
<dbReference type="NCBIfam" id="NF041045">
    <property type="entry name" value="RsbA_anti_sig"/>
    <property type="match status" value="1"/>
</dbReference>
<dbReference type="GO" id="GO:0004674">
    <property type="term" value="F:protein serine/threonine kinase activity"/>
    <property type="evidence" value="ECO:0007669"/>
    <property type="project" value="UniProtKB-KW"/>
</dbReference>
<keyword evidence="1" id="KW-0723">Serine/threonine-protein kinase</keyword>
<accession>A0A1S1RGE7</accession>
<protein>
    <submittedName>
        <fullName evidence="4">Anti-sigma regulatory factor</fullName>
    </submittedName>
</protein>
<sequence>MRDAHGPEVGPAVAFVHEALVHRGPAGFLAGAVEFVRAGVQRDEAVLVAVTPANAGLLRSVLGSIVSKISFLDITEFGRNPGRVIPAWSAFLDEARARGTRARGLGELVWAGRSPAEIAECHHCESLANLAFGASSGLRLRCAYDAATLPAPVVDAAWRTHPRVLGDGAARGGAPYRAAPDPLLGRTRAPASAPLGPGVPEAFEMGLPAPAVAGQAVVSLRFTGRDVSAARRVAVGRAREVGVPDSRVDDLRLAIHEIVTNSVRHGGGIGRLRIWVEGPTLICEVADRGRVLDPLVGQRIPELDSEGGRGLWLAHQLCDLVQLRSSPVGTVVRLHIAIRGAAPVRGTAEDGTAAEAG</sequence>
<dbReference type="EMBL" id="MAXA01000014">
    <property type="protein sequence ID" value="OHV45087.1"/>
    <property type="molecule type" value="Genomic_DNA"/>
</dbReference>
<evidence type="ECO:0000313" key="5">
    <source>
        <dbReference type="Proteomes" id="UP000179769"/>
    </source>
</evidence>
<keyword evidence="1" id="KW-0808">Transferase</keyword>
<organism evidence="4 5">
    <name type="scientific">Parafrankia soli</name>
    <dbReference type="NCBI Taxonomy" id="2599596"/>
    <lineage>
        <taxon>Bacteria</taxon>
        <taxon>Bacillati</taxon>
        <taxon>Actinomycetota</taxon>
        <taxon>Actinomycetes</taxon>
        <taxon>Frankiales</taxon>
        <taxon>Frankiaceae</taxon>
        <taxon>Parafrankia</taxon>
    </lineage>
</organism>
<evidence type="ECO:0000259" key="2">
    <source>
        <dbReference type="Pfam" id="PF13581"/>
    </source>
</evidence>
<name>A0A1S1RGE7_9ACTN</name>
<dbReference type="AlphaFoldDB" id="A0A1S1RGE7"/>
<dbReference type="Proteomes" id="UP000179769">
    <property type="component" value="Unassembled WGS sequence"/>
</dbReference>
<dbReference type="Pfam" id="PF13581">
    <property type="entry name" value="HATPase_c_2"/>
    <property type="match status" value="1"/>
</dbReference>
<dbReference type="PANTHER" id="PTHR35526:SF3">
    <property type="entry name" value="ANTI-SIGMA-F FACTOR RSBW"/>
    <property type="match status" value="1"/>
</dbReference>
<dbReference type="PANTHER" id="PTHR35526">
    <property type="entry name" value="ANTI-SIGMA-F FACTOR RSBW-RELATED"/>
    <property type="match status" value="1"/>
</dbReference>
<dbReference type="InterPro" id="IPR003594">
    <property type="entry name" value="HATPase_dom"/>
</dbReference>
<gene>
    <name evidence="4" type="ORF">BBK14_10050</name>
</gene>
<evidence type="ECO:0000256" key="1">
    <source>
        <dbReference type="ARBA" id="ARBA00022527"/>
    </source>
</evidence>
<dbReference type="InterPro" id="IPR050267">
    <property type="entry name" value="Anti-sigma-factor_SerPK"/>
</dbReference>
<dbReference type="Pfam" id="PF14417">
    <property type="entry name" value="MEDS"/>
    <property type="match status" value="1"/>
</dbReference>
<feature type="domain" description="MEDS" evidence="3">
    <location>
        <begin position="17"/>
        <end position="162"/>
    </location>
</feature>
<comment type="caution">
    <text evidence="4">The sequence shown here is derived from an EMBL/GenBank/DDBJ whole genome shotgun (WGS) entry which is preliminary data.</text>
</comment>
<keyword evidence="5" id="KW-1185">Reference proteome</keyword>
<reference evidence="5" key="1">
    <citation type="submission" date="2016-07" db="EMBL/GenBank/DDBJ databases">
        <title>Frankia sp. NRRL B-16219 Genome sequencing.</title>
        <authorList>
            <person name="Ghodhbane-Gtari F."/>
            <person name="Swanson E."/>
            <person name="Gueddou A."/>
            <person name="Louati M."/>
            <person name="Nouioui I."/>
            <person name="Hezbri K."/>
            <person name="Abebe-Akele F."/>
            <person name="Simpson S."/>
            <person name="Morris K."/>
            <person name="Thomas K."/>
            <person name="Gtari M."/>
            <person name="Tisa L.S."/>
        </authorList>
    </citation>
    <scope>NUCLEOTIDE SEQUENCE [LARGE SCALE GENOMIC DNA]</scope>
    <source>
        <strain evidence="5">NRRL B-16219</strain>
    </source>
</reference>
<dbReference type="Gene3D" id="3.30.565.10">
    <property type="entry name" value="Histidine kinase-like ATPase, C-terminal domain"/>
    <property type="match status" value="1"/>
</dbReference>
<dbReference type="InterPro" id="IPR025847">
    <property type="entry name" value="MEDS_domain"/>
</dbReference>
<keyword evidence="1" id="KW-0418">Kinase</keyword>
<proteinExistence type="predicted"/>
<dbReference type="InterPro" id="IPR047718">
    <property type="entry name" value="RsbA-like_anti_sig"/>
</dbReference>